<accession>A0A0R2FHC2</accession>
<keyword evidence="2" id="KW-0238">DNA-binding</keyword>
<evidence type="ECO:0000259" key="5">
    <source>
        <dbReference type="PROSITE" id="PS50995"/>
    </source>
</evidence>
<dbReference type="GO" id="GO:0003700">
    <property type="term" value="F:DNA-binding transcription factor activity"/>
    <property type="evidence" value="ECO:0007669"/>
    <property type="project" value="InterPro"/>
</dbReference>
<dbReference type="RefSeq" id="WP_056991571.1">
    <property type="nucleotide sequence ID" value="NZ_JATAAJ010000010.1"/>
</dbReference>
<keyword evidence="1" id="KW-0805">Transcription regulation</keyword>
<dbReference type="InterPro" id="IPR036388">
    <property type="entry name" value="WH-like_DNA-bd_sf"/>
</dbReference>
<comment type="caution">
    <text evidence="6">The sequence shown here is derived from an EMBL/GenBank/DDBJ whole genome shotgun (WGS) entry which is preliminary data.</text>
</comment>
<dbReference type="InterPro" id="IPR000835">
    <property type="entry name" value="HTH_MarR-typ"/>
</dbReference>
<dbReference type="Proteomes" id="UP000051727">
    <property type="component" value="Unassembled WGS sequence"/>
</dbReference>
<feature type="coiled-coil region" evidence="4">
    <location>
        <begin position="116"/>
        <end position="158"/>
    </location>
</feature>
<evidence type="ECO:0000256" key="3">
    <source>
        <dbReference type="ARBA" id="ARBA00023163"/>
    </source>
</evidence>
<dbReference type="GO" id="GO:0003677">
    <property type="term" value="F:DNA binding"/>
    <property type="evidence" value="ECO:0007669"/>
    <property type="project" value="UniProtKB-KW"/>
</dbReference>
<dbReference type="EMBL" id="JQAR01000016">
    <property type="protein sequence ID" value="KRN28025.1"/>
    <property type="molecule type" value="Genomic_DNA"/>
</dbReference>
<keyword evidence="4" id="KW-0175">Coiled coil</keyword>
<reference evidence="6 7" key="1">
    <citation type="journal article" date="2015" name="Genome Announc.">
        <title>Expanding the biotechnology potential of lactobacilli through comparative genomics of 213 strains and associated genera.</title>
        <authorList>
            <person name="Sun Z."/>
            <person name="Harris H.M."/>
            <person name="McCann A."/>
            <person name="Guo C."/>
            <person name="Argimon S."/>
            <person name="Zhang W."/>
            <person name="Yang X."/>
            <person name="Jeffery I.B."/>
            <person name="Cooney J.C."/>
            <person name="Kagawa T.F."/>
            <person name="Liu W."/>
            <person name="Song Y."/>
            <person name="Salvetti E."/>
            <person name="Wrobel A."/>
            <person name="Rasinkangas P."/>
            <person name="Parkhill J."/>
            <person name="Rea M.C."/>
            <person name="O'Sullivan O."/>
            <person name="Ritari J."/>
            <person name="Douillard F.P."/>
            <person name="Paul Ross R."/>
            <person name="Yang R."/>
            <person name="Briner A.E."/>
            <person name="Felis G.E."/>
            <person name="de Vos W.M."/>
            <person name="Barrangou R."/>
            <person name="Klaenhammer T.R."/>
            <person name="Caufield P.W."/>
            <person name="Cui Y."/>
            <person name="Zhang H."/>
            <person name="O'Toole P.W."/>
        </authorList>
    </citation>
    <scope>NUCLEOTIDE SEQUENCE [LARGE SCALE GENOMIC DNA]</scope>
    <source>
        <strain evidence="6 7">ATCC 27304</strain>
    </source>
</reference>
<name>A0A0R2FHC2_9LACO</name>
<evidence type="ECO:0000256" key="4">
    <source>
        <dbReference type="SAM" id="Coils"/>
    </source>
</evidence>
<dbReference type="PANTHER" id="PTHR35790">
    <property type="entry name" value="HTH-TYPE TRANSCRIPTIONAL REGULATOR PCHR"/>
    <property type="match status" value="1"/>
</dbReference>
<gene>
    <name evidence="6" type="ORF">IV36_GL000559</name>
</gene>
<dbReference type="OrthoDB" id="2323884at2"/>
<dbReference type="PATRIC" id="fig|1618.3.peg.560"/>
<dbReference type="SUPFAM" id="SSF46785">
    <property type="entry name" value="Winged helix' DNA-binding domain"/>
    <property type="match status" value="1"/>
</dbReference>
<keyword evidence="3" id="KW-0804">Transcription</keyword>
<evidence type="ECO:0000313" key="6">
    <source>
        <dbReference type="EMBL" id="KRN28025.1"/>
    </source>
</evidence>
<organism evidence="6 7">
    <name type="scientific">Liquorilactobacillus mali</name>
    <dbReference type="NCBI Taxonomy" id="1618"/>
    <lineage>
        <taxon>Bacteria</taxon>
        <taxon>Bacillati</taxon>
        <taxon>Bacillota</taxon>
        <taxon>Bacilli</taxon>
        <taxon>Lactobacillales</taxon>
        <taxon>Lactobacillaceae</taxon>
        <taxon>Liquorilactobacillus</taxon>
    </lineage>
</organism>
<dbReference type="InterPro" id="IPR052067">
    <property type="entry name" value="Metal_resp_HTH_trans_reg"/>
</dbReference>
<feature type="domain" description="HTH marR-type" evidence="5">
    <location>
        <begin position="1"/>
        <end position="154"/>
    </location>
</feature>
<dbReference type="PANTHER" id="PTHR35790:SF4">
    <property type="entry name" value="HTH-TYPE TRANSCRIPTIONAL REGULATOR PCHR"/>
    <property type="match status" value="1"/>
</dbReference>
<dbReference type="AlphaFoldDB" id="A0A0R2FHC2"/>
<evidence type="ECO:0000256" key="2">
    <source>
        <dbReference type="ARBA" id="ARBA00023125"/>
    </source>
</evidence>
<dbReference type="STRING" id="1618.IV36_GL000559"/>
<dbReference type="InterPro" id="IPR023187">
    <property type="entry name" value="Tscrpt_reg_MarR-type_CS"/>
</dbReference>
<dbReference type="InterPro" id="IPR036390">
    <property type="entry name" value="WH_DNA-bd_sf"/>
</dbReference>
<evidence type="ECO:0000313" key="7">
    <source>
        <dbReference type="Proteomes" id="UP000051727"/>
    </source>
</evidence>
<dbReference type="PROSITE" id="PS50995">
    <property type="entry name" value="HTH_MARR_2"/>
    <property type="match status" value="1"/>
</dbReference>
<evidence type="ECO:0000256" key="1">
    <source>
        <dbReference type="ARBA" id="ARBA00023015"/>
    </source>
</evidence>
<sequence length="158" mass="18532">MSKLNPLLQQIDKELHRYLAFDNTKKVQEHLLKHAEEKISDIIPNVSVTDLDIINHVASHSEIRIKELAATVYFPQGTVSKIVNRLVKKDLLKKYHRSDNKKDVYLKLTANGQIIAKLHEKYHENENQKLNELRADFSDRDLQKLAEMLRKINELREN</sequence>
<protein>
    <submittedName>
        <fullName evidence="6">Transcriptional regulator</fullName>
    </submittedName>
</protein>
<dbReference type="SMART" id="SM00347">
    <property type="entry name" value="HTH_MARR"/>
    <property type="match status" value="1"/>
</dbReference>
<proteinExistence type="predicted"/>
<dbReference type="Gene3D" id="1.10.10.10">
    <property type="entry name" value="Winged helix-like DNA-binding domain superfamily/Winged helix DNA-binding domain"/>
    <property type="match status" value="1"/>
</dbReference>
<dbReference type="PROSITE" id="PS01117">
    <property type="entry name" value="HTH_MARR_1"/>
    <property type="match status" value="1"/>
</dbReference>
<dbReference type="Pfam" id="PF13463">
    <property type="entry name" value="HTH_27"/>
    <property type="match status" value="1"/>
</dbReference>